<evidence type="ECO:0000313" key="1">
    <source>
        <dbReference type="EMBL" id="WMW66368.1"/>
    </source>
</evidence>
<dbReference type="EMBL" id="CP133659">
    <property type="protein sequence ID" value="WMW66368.1"/>
    <property type="molecule type" value="Genomic_DNA"/>
</dbReference>
<name>A0ABY9R3N8_9BACT</name>
<protein>
    <submittedName>
        <fullName evidence="1">Uncharacterized protein</fullName>
    </submittedName>
</protein>
<evidence type="ECO:0000313" key="2">
    <source>
        <dbReference type="Proteomes" id="UP001180616"/>
    </source>
</evidence>
<proteinExistence type="predicted"/>
<dbReference type="Proteomes" id="UP001180616">
    <property type="component" value="Chromosome"/>
</dbReference>
<accession>A0ABY9R3N8</accession>
<reference evidence="1" key="1">
    <citation type="submission" date="2023-09" db="EMBL/GenBank/DDBJ databases">
        <authorList>
            <consortium name="CW5 consortium"/>
            <person name="Lu C.-W."/>
        </authorList>
    </citation>
    <scope>NUCLEOTIDE SEQUENCE</scope>
    <source>
        <strain evidence="1">KPS</strain>
    </source>
</reference>
<keyword evidence="2" id="KW-1185">Reference proteome</keyword>
<organism evidence="1 2">
    <name type="scientific">Nitratidesulfovibrio liaohensis</name>
    <dbReference type="NCBI Taxonomy" id="2604158"/>
    <lineage>
        <taxon>Bacteria</taxon>
        <taxon>Pseudomonadati</taxon>
        <taxon>Thermodesulfobacteriota</taxon>
        <taxon>Desulfovibrionia</taxon>
        <taxon>Desulfovibrionales</taxon>
        <taxon>Desulfovibrionaceae</taxon>
        <taxon>Nitratidesulfovibrio</taxon>
    </lineage>
</organism>
<sequence>MVFLEEYFFSDVFRRLLAQAGHTPEELLATGEREGFVQQLVCDGESIVLVDCGRCAELMTPSTGRR</sequence>
<gene>
    <name evidence="1" type="ORF">KPS_000935</name>
</gene>
<dbReference type="RefSeq" id="WP_309542271.1">
    <property type="nucleotide sequence ID" value="NZ_CP133659.1"/>
</dbReference>